<geneLocation type="mitochondrion" evidence="2"/>
<proteinExistence type="predicted"/>
<feature type="region of interest" description="Disordered" evidence="1">
    <location>
        <begin position="59"/>
        <end position="91"/>
    </location>
</feature>
<comment type="caution">
    <text evidence="2">The sequence shown here is derived from an EMBL/GenBank/DDBJ whole genome shotgun (WGS) entry which is preliminary data.</text>
</comment>
<reference evidence="2" key="1">
    <citation type="journal article" date="2015" name="Genome Biol. Evol.">
        <title>Organellar Genomes of White Spruce (Picea glauca): Assembly and Annotation.</title>
        <authorList>
            <person name="Jackman S.D."/>
            <person name="Warren R.L."/>
            <person name="Gibb E.A."/>
            <person name="Vandervalk B.P."/>
            <person name="Mohamadi H."/>
            <person name="Chu J."/>
            <person name="Raymond A."/>
            <person name="Pleasance S."/>
            <person name="Coope R."/>
            <person name="Wildung M.R."/>
            <person name="Ritland C.E."/>
            <person name="Bousquet J."/>
            <person name="Jones S.J."/>
            <person name="Bohlmann J."/>
            <person name="Birol I."/>
        </authorList>
    </citation>
    <scope>NUCLEOTIDE SEQUENCE [LARGE SCALE GENOMIC DNA]</scope>
    <source>
        <tissue evidence="2">Flushing bud</tissue>
    </source>
</reference>
<gene>
    <name evidence="2" type="ORF">ABT39_MTgene4443</name>
</gene>
<keyword evidence="2" id="KW-0496">Mitochondrion</keyword>
<accession>A0A124GND0</accession>
<dbReference type="AlphaFoldDB" id="A0A124GND0"/>
<evidence type="ECO:0000256" key="1">
    <source>
        <dbReference type="SAM" id="MobiDB-lite"/>
    </source>
</evidence>
<evidence type="ECO:0000313" key="2">
    <source>
        <dbReference type="EMBL" id="KUM48428.1"/>
    </source>
</evidence>
<dbReference type="EMBL" id="LKAM01000005">
    <property type="protein sequence ID" value="KUM48428.1"/>
    <property type="molecule type" value="Genomic_DNA"/>
</dbReference>
<name>A0A124GND0_PICGL</name>
<sequence length="91" mass="9988">MLCFHWGAFPHALGVVLRSSLPLKPNHRRQSSESVLGAPFLYNNGAIIINHRANTRSNELHRGRGLGTRRFGESGAPNSLLTSEADESPLK</sequence>
<protein>
    <submittedName>
        <fullName evidence="2">Uncharacterized protein</fullName>
    </submittedName>
</protein>
<organism evidence="2">
    <name type="scientific">Picea glauca</name>
    <name type="common">White spruce</name>
    <name type="synonym">Pinus glauca</name>
    <dbReference type="NCBI Taxonomy" id="3330"/>
    <lineage>
        <taxon>Eukaryota</taxon>
        <taxon>Viridiplantae</taxon>
        <taxon>Streptophyta</taxon>
        <taxon>Embryophyta</taxon>
        <taxon>Tracheophyta</taxon>
        <taxon>Spermatophyta</taxon>
        <taxon>Pinopsida</taxon>
        <taxon>Pinidae</taxon>
        <taxon>Conifers I</taxon>
        <taxon>Pinales</taxon>
        <taxon>Pinaceae</taxon>
        <taxon>Picea</taxon>
    </lineage>
</organism>